<accession>A0ABR4ERD4</accession>
<keyword evidence="3" id="KW-1185">Reference proteome</keyword>
<name>A0ABR4ERD4_9PEZI</name>
<dbReference type="Proteomes" id="UP001600888">
    <property type="component" value="Unassembled WGS sequence"/>
</dbReference>
<organism evidence="2 3">
    <name type="scientific">Diaporthe vaccinii</name>
    <dbReference type="NCBI Taxonomy" id="105482"/>
    <lineage>
        <taxon>Eukaryota</taxon>
        <taxon>Fungi</taxon>
        <taxon>Dikarya</taxon>
        <taxon>Ascomycota</taxon>
        <taxon>Pezizomycotina</taxon>
        <taxon>Sordariomycetes</taxon>
        <taxon>Sordariomycetidae</taxon>
        <taxon>Diaporthales</taxon>
        <taxon>Diaporthaceae</taxon>
        <taxon>Diaporthe</taxon>
        <taxon>Diaporthe eres species complex</taxon>
    </lineage>
</organism>
<evidence type="ECO:0000259" key="1">
    <source>
        <dbReference type="Pfam" id="PF20150"/>
    </source>
</evidence>
<protein>
    <recommendedName>
        <fullName evidence="1">2EXR domain-containing protein</fullName>
    </recommendedName>
</protein>
<feature type="domain" description="2EXR" evidence="1">
    <location>
        <begin position="21"/>
        <end position="104"/>
    </location>
</feature>
<dbReference type="InterPro" id="IPR045518">
    <property type="entry name" value="2EXR"/>
</dbReference>
<dbReference type="EMBL" id="JBAWTH010000033">
    <property type="protein sequence ID" value="KAL2284998.1"/>
    <property type="molecule type" value="Genomic_DNA"/>
</dbReference>
<dbReference type="Pfam" id="PF20150">
    <property type="entry name" value="2EXR"/>
    <property type="match status" value="1"/>
</dbReference>
<sequence>MSSAVTIPPSNPSVGDPTKEFHCFPGLPPEIRIRIWQMAYDDIPDTLVYRFRLIFPSISDSELSDDEEETEVLQAFLEPLEEVKDLTRELRCLRKVNRESRYEGESLFDGCLRLNQTEQGDTSDLCLPITLPWKDTGSFFCFVGLDEFDLEYLEEASRVFISQIFSTVRLLGFGVDRALNDGITTHYDDYNAFAEFILLFSEIHHVALVSDRLMSEADLEYINDDIRSSFTLSCWDDWVGRVHEDVIGSHCHEPKIVTKDEHLEALESFVGSMLYYGDTYSESASELWNIGYGMIFRAKEDFGYLLLDDWTMGELLGEDMLSDTFSDEMPSLLSEGGEDD</sequence>
<evidence type="ECO:0000313" key="3">
    <source>
        <dbReference type="Proteomes" id="UP001600888"/>
    </source>
</evidence>
<proteinExistence type="predicted"/>
<comment type="caution">
    <text evidence="2">The sequence shown here is derived from an EMBL/GenBank/DDBJ whole genome shotgun (WGS) entry which is preliminary data.</text>
</comment>
<evidence type="ECO:0000313" key="2">
    <source>
        <dbReference type="EMBL" id="KAL2284998.1"/>
    </source>
</evidence>
<gene>
    <name evidence="2" type="ORF">FJTKL_08531</name>
</gene>
<reference evidence="2 3" key="1">
    <citation type="submission" date="2024-03" db="EMBL/GenBank/DDBJ databases">
        <title>A high-quality draft genome sequence of Diaporthe vaccinii, a causative agent of upright dieback and viscid rot disease in cranberry plants.</title>
        <authorList>
            <person name="Sarrasin M."/>
            <person name="Lang B.F."/>
            <person name="Burger G."/>
        </authorList>
    </citation>
    <scope>NUCLEOTIDE SEQUENCE [LARGE SCALE GENOMIC DNA]</scope>
    <source>
        <strain evidence="2 3">IS7</strain>
    </source>
</reference>